<evidence type="ECO:0000256" key="4">
    <source>
        <dbReference type="ARBA" id="ARBA00022833"/>
    </source>
</evidence>
<dbReference type="InterPro" id="IPR051486">
    <property type="entry name" value="Hcy_S-methyltransferase"/>
</dbReference>
<evidence type="ECO:0000256" key="2">
    <source>
        <dbReference type="ARBA" id="ARBA00022679"/>
    </source>
</evidence>
<feature type="binding site" evidence="6">
    <location>
        <position position="299"/>
    </location>
    <ligand>
        <name>Zn(2+)</name>
        <dbReference type="ChEBI" id="CHEBI:29105"/>
    </ligand>
</feature>
<dbReference type="EMBL" id="JBBCAQ010000036">
    <property type="protein sequence ID" value="KAK7576223.1"/>
    <property type="molecule type" value="Genomic_DNA"/>
</dbReference>
<dbReference type="InterPro" id="IPR036589">
    <property type="entry name" value="HCY_dom_sf"/>
</dbReference>
<dbReference type="GO" id="GO:0032259">
    <property type="term" value="P:methylation"/>
    <property type="evidence" value="ECO:0007669"/>
    <property type="project" value="UniProtKB-KW"/>
</dbReference>
<dbReference type="InterPro" id="IPR017226">
    <property type="entry name" value="BHMT-like"/>
</dbReference>
<feature type="binding site" evidence="6">
    <location>
        <position position="298"/>
    </location>
    <ligand>
        <name>Zn(2+)</name>
        <dbReference type="ChEBI" id="CHEBI:29105"/>
    </ligand>
</feature>
<dbReference type="GO" id="GO:0008270">
    <property type="term" value="F:zinc ion binding"/>
    <property type="evidence" value="ECO:0007669"/>
    <property type="project" value="InterPro"/>
</dbReference>
<dbReference type="SUPFAM" id="SSF82282">
    <property type="entry name" value="Homocysteine S-methyltransferase"/>
    <property type="match status" value="1"/>
</dbReference>
<organism evidence="8 9">
    <name type="scientific">Parthenolecanium corni</name>
    <dbReference type="NCBI Taxonomy" id="536013"/>
    <lineage>
        <taxon>Eukaryota</taxon>
        <taxon>Metazoa</taxon>
        <taxon>Ecdysozoa</taxon>
        <taxon>Arthropoda</taxon>
        <taxon>Hexapoda</taxon>
        <taxon>Insecta</taxon>
        <taxon>Pterygota</taxon>
        <taxon>Neoptera</taxon>
        <taxon>Paraneoptera</taxon>
        <taxon>Hemiptera</taxon>
        <taxon>Sternorrhyncha</taxon>
        <taxon>Coccoidea</taxon>
        <taxon>Coccidae</taxon>
        <taxon>Parthenolecanium</taxon>
    </lineage>
</organism>
<dbReference type="AlphaFoldDB" id="A0AAN9T7E1"/>
<reference evidence="8 9" key="1">
    <citation type="submission" date="2024-03" db="EMBL/GenBank/DDBJ databases">
        <title>Adaptation during the transition from Ophiocordyceps entomopathogen to insect associate is accompanied by gene loss and intensified selection.</title>
        <authorList>
            <person name="Ward C.M."/>
            <person name="Onetto C.A."/>
            <person name="Borneman A.R."/>
        </authorList>
    </citation>
    <scope>NUCLEOTIDE SEQUENCE [LARGE SCALE GENOMIC DNA]</scope>
    <source>
        <strain evidence="8">AWRI1</strain>
        <tissue evidence="8">Single Adult Female</tissue>
    </source>
</reference>
<sequence>MNIVDTVKVLDGGFSSQLSRHLNMEAESTSHPLWCARFLFTDPGSVVDTHRDYIRAGADIVMTNTYQASVDGFQKYFELEACESYRLIKDAVHFVKRAIALENVHQPVGKNVLIAGSVGSYGACLHDGSEYRGDYVKKVPLEIIKTWHRPRISALVEAGVDFLAFETIPALAEAEVLVELLKEFPNQKAWVSFTCKDAKHTAASDDIKQAAKRLWSLNPDQLIAVGVNCLHPSLVSPLITSIREANESGPPIPTIAYPNNGEHYDTSIKCWVKQKGSPPVHSYVPEWLNNGLSIVGGCCKTTADDIRIFRNFFDKAFGFRLTGFSFKNQWLSAFSFRLSASFRTLDKCEFDVPF</sequence>
<accession>A0AAN9T7E1</accession>
<dbReference type="FunFam" id="3.20.20.330:FF:000002">
    <property type="entry name" value="Homocysteine S-methyltransferase"/>
    <property type="match status" value="1"/>
</dbReference>
<keyword evidence="1 6" id="KW-0489">Methyltransferase</keyword>
<dbReference type="Proteomes" id="UP001367676">
    <property type="component" value="Unassembled WGS sequence"/>
</dbReference>
<dbReference type="PROSITE" id="PS50970">
    <property type="entry name" value="HCY"/>
    <property type="match status" value="1"/>
</dbReference>
<feature type="domain" description="Hcy-binding" evidence="7">
    <location>
        <begin position="1"/>
        <end position="313"/>
    </location>
</feature>
<keyword evidence="4 6" id="KW-0862">Zinc</keyword>
<dbReference type="GO" id="GO:0009086">
    <property type="term" value="P:methionine biosynthetic process"/>
    <property type="evidence" value="ECO:0007669"/>
    <property type="project" value="InterPro"/>
</dbReference>
<comment type="caution">
    <text evidence="8">The sequence shown here is derived from an EMBL/GenBank/DDBJ whole genome shotgun (WGS) entry which is preliminary data.</text>
</comment>
<evidence type="ECO:0000256" key="1">
    <source>
        <dbReference type="ARBA" id="ARBA00022603"/>
    </source>
</evidence>
<name>A0AAN9T7E1_9HEMI</name>
<dbReference type="PANTHER" id="PTHR46015">
    <property type="entry name" value="ZGC:172121"/>
    <property type="match status" value="1"/>
</dbReference>
<comment type="pathway">
    <text evidence="5">Amino-acid biosynthesis; L-methionine biosynthesis via de novo pathway.</text>
</comment>
<keyword evidence="3 6" id="KW-0479">Metal-binding</keyword>
<evidence type="ECO:0000256" key="5">
    <source>
        <dbReference type="ARBA" id="ARBA00034478"/>
    </source>
</evidence>
<dbReference type="NCBIfam" id="NF007020">
    <property type="entry name" value="PRK09485.1"/>
    <property type="match status" value="1"/>
</dbReference>
<dbReference type="Pfam" id="PF02574">
    <property type="entry name" value="S-methyl_trans"/>
    <property type="match status" value="1"/>
</dbReference>
<keyword evidence="9" id="KW-1185">Reference proteome</keyword>
<dbReference type="GO" id="GO:0033528">
    <property type="term" value="P:S-methylmethionine cycle"/>
    <property type="evidence" value="ECO:0007669"/>
    <property type="project" value="TreeGrafter"/>
</dbReference>
<gene>
    <name evidence="8" type="ORF">V9T40_012509</name>
</gene>
<dbReference type="PANTHER" id="PTHR46015:SF1">
    <property type="entry name" value="HOMOCYSTEINE S-METHYLTRANSFERASE-LIKE ISOFORM 1"/>
    <property type="match status" value="1"/>
</dbReference>
<dbReference type="InterPro" id="IPR003726">
    <property type="entry name" value="HCY_dom"/>
</dbReference>
<evidence type="ECO:0000256" key="3">
    <source>
        <dbReference type="ARBA" id="ARBA00022723"/>
    </source>
</evidence>
<evidence type="ECO:0000256" key="6">
    <source>
        <dbReference type="PROSITE-ProRule" id="PRU00333"/>
    </source>
</evidence>
<evidence type="ECO:0000259" key="7">
    <source>
        <dbReference type="PROSITE" id="PS50970"/>
    </source>
</evidence>
<dbReference type="PIRSF" id="PIRSF037505">
    <property type="entry name" value="Betaine_HMT"/>
    <property type="match status" value="1"/>
</dbReference>
<keyword evidence="2 6" id="KW-0808">Transferase</keyword>
<comment type="cofactor">
    <cofactor evidence="6">
        <name>Zn(2+)</name>
        <dbReference type="ChEBI" id="CHEBI:29105"/>
    </cofactor>
</comment>
<dbReference type="Gene3D" id="3.20.20.330">
    <property type="entry name" value="Homocysteine-binding-like domain"/>
    <property type="match status" value="1"/>
</dbReference>
<feature type="binding site" evidence="6">
    <location>
        <position position="229"/>
    </location>
    <ligand>
        <name>Zn(2+)</name>
        <dbReference type="ChEBI" id="CHEBI:29105"/>
    </ligand>
</feature>
<proteinExistence type="predicted"/>
<protein>
    <recommendedName>
        <fullName evidence="7">Hcy-binding domain-containing protein</fullName>
    </recommendedName>
</protein>
<evidence type="ECO:0000313" key="9">
    <source>
        <dbReference type="Proteomes" id="UP001367676"/>
    </source>
</evidence>
<evidence type="ECO:0000313" key="8">
    <source>
        <dbReference type="EMBL" id="KAK7576223.1"/>
    </source>
</evidence>
<dbReference type="GO" id="GO:0008898">
    <property type="term" value="F:S-adenosylmethionine-homocysteine S-methyltransferase activity"/>
    <property type="evidence" value="ECO:0007669"/>
    <property type="project" value="TreeGrafter"/>
</dbReference>